<dbReference type="AlphaFoldDB" id="Q2QUE0"/>
<dbReference type="EMBL" id="DP000011">
    <property type="protein sequence ID" value="ABA97022.1"/>
    <property type="molecule type" value="Genomic_DNA"/>
</dbReference>
<proteinExistence type="predicted"/>
<gene>
    <name evidence="2" type="ordered locus">LOC_Os12g16570</name>
</gene>
<reference evidence="2" key="1">
    <citation type="journal article" date="2005" name="BMC Biol.">
        <title>The sequence of rice chromosomes 11 and 12, rich in disease resistance genes and recent gene duplications.</title>
        <authorList>
            <consortium name="The rice chromosomes 11 and 12 sequencing consortia"/>
        </authorList>
    </citation>
    <scope>NUCLEOTIDE SEQUENCE [LARGE SCALE GENOMIC DNA]</scope>
</reference>
<accession>Q2QUE0</accession>
<feature type="region of interest" description="Disordered" evidence="1">
    <location>
        <begin position="1"/>
        <end position="26"/>
    </location>
</feature>
<name>Q2QUE0_ORYSJ</name>
<reference evidence="2" key="3">
    <citation type="submission" date="2006-01" db="EMBL/GenBank/DDBJ databases">
        <authorList>
            <person name="Buell R."/>
        </authorList>
    </citation>
    <scope>NUCLEOTIDE SEQUENCE</scope>
</reference>
<reference evidence="2" key="2">
    <citation type="submission" date="2005-04" db="EMBL/GenBank/DDBJ databases">
        <authorList>
            <person name="Buell C.R."/>
            <person name="Wing R.A."/>
            <person name="McCombie W.A."/>
            <person name="Ouyang S."/>
        </authorList>
    </citation>
    <scope>NUCLEOTIDE SEQUENCE</scope>
</reference>
<organism evidence="2">
    <name type="scientific">Oryza sativa subsp. japonica</name>
    <name type="common">Rice</name>
    <dbReference type="NCBI Taxonomy" id="39947"/>
    <lineage>
        <taxon>Eukaryota</taxon>
        <taxon>Viridiplantae</taxon>
        <taxon>Streptophyta</taxon>
        <taxon>Embryophyta</taxon>
        <taxon>Tracheophyta</taxon>
        <taxon>Spermatophyta</taxon>
        <taxon>Magnoliopsida</taxon>
        <taxon>Liliopsida</taxon>
        <taxon>Poales</taxon>
        <taxon>Poaceae</taxon>
        <taxon>BOP clade</taxon>
        <taxon>Oryzoideae</taxon>
        <taxon>Oryzeae</taxon>
        <taxon>Oryzinae</taxon>
        <taxon>Oryza</taxon>
        <taxon>Oryza sativa</taxon>
    </lineage>
</organism>
<protein>
    <submittedName>
        <fullName evidence="2">Uncharacterized protein</fullName>
    </submittedName>
</protein>
<sequence length="102" mass="11019">MARGRRRQASLALGGERRRGKGNIVQDGIPAKPSLLGMAGMAFGAKTPLAKTITGEELALRLQRSIIAGGPHKRRLQSSQAAMNVRLRRSIFAGVAYVVRLR</sequence>
<evidence type="ECO:0000256" key="1">
    <source>
        <dbReference type="SAM" id="MobiDB-lite"/>
    </source>
</evidence>
<evidence type="ECO:0000313" key="2">
    <source>
        <dbReference type="EMBL" id="ABA97022.1"/>
    </source>
</evidence>